<accession>A0AAD7NWR5</accession>
<reference evidence="2" key="1">
    <citation type="submission" date="2023-03" db="EMBL/GenBank/DDBJ databases">
        <title>Massive genome expansion in bonnet fungi (Mycena s.s.) driven by repeated elements and novel gene families across ecological guilds.</title>
        <authorList>
            <consortium name="Lawrence Berkeley National Laboratory"/>
            <person name="Harder C.B."/>
            <person name="Miyauchi S."/>
            <person name="Viragh M."/>
            <person name="Kuo A."/>
            <person name="Thoen E."/>
            <person name="Andreopoulos B."/>
            <person name="Lu D."/>
            <person name="Skrede I."/>
            <person name="Drula E."/>
            <person name="Henrissat B."/>
            <person name="Morin E."/>
            <person name="Kohler A."/>
            <person name="Barry K."/>
            <person name="LaButti K."/>
            <person name="Morin E."/>
            <person name="Salamov A."/>
            <person name="Lipzen A."/>
            <person name="Mereny Z."/>
            <person name="Hegedus B."/>
            <person name="Baldrian P."/>
            <person name="Stursova M."/>
            <person name="Weitz H."/>
            <person name="Taylor A."/>
            <person name="Grigoriev I.V."/>
            <person name="Nagy L.G."/>
            <person name="Martin F."/>
            <person name="Kauserud H."/>
        </authorList>
    </citation>
    <scope>NUCLEOTIDE SEQUENCE</scope>
    <source>
        <strain evidence="2">CBHHK182m</strain>
    </source>
</reference>
<dbReference type="AlphaFoldDB" id="A0AAD7NWR5"/>
<protein>
    <submittedName>
        <fullName evidence="2">Uncharacterized protein</fullName>
    </submittedName>
</protein>
<name>A0AAD7NWR5_9AGAR</name>
<evidence type="ECO:0000313" key="3">
    <source>
        <dbReference type="Proteomes" id="UP001215598"/>
    </source>
</evidence>
<sequence length="210" mass="23885">MFDSYYFNLAAFRHRHLLQCLQTNQHFVPMYSLCCSGSTWTDSLSGRSYRRLQKSEPGGTGRVGSRGPHPHRGFASRRTGFCGEVGRGRQGCYVGARARYAVASAVPLVHHRQRGMARRNLLRLQRPVRPHGSADIQFSSLSRRRLAGKGLQLLRRKGQGGVCRPAIPRTPSCLWIRQPRRLRRLRGRPFRHLLSLRFRAKSPCAKVGIE</sequence>
<feature type="region of interest" description="Disordered" evidence="1">
    <location>
        <begin position="50"/>
        <end position="75"/>
    </location>
</feature>
<comment type="caution">
    <text evidence="2">The sequence shown here is derived from an EMBL/GenBank/DDBJ whole genome shotgun (WGS) entry which is preliminary data.</text>
</comment>
<keyword evidence="3" id="KW-1185">Reference proteome</keyword>
<organism evidence="2 3">
    <name type="scientific">Mycena metata</name>
    <dbReference type="NCBI Taxonomy" id="1033252"/>
    <lineage>
        <taxon>Eukaryota</taxon>
        <taxon>Fungi</taxon>
        <taxon>Dikarya</taxon>
        <taxon>Basidiomycota</taxon>
        <taxon>Agaricomycotina</taxon>
        <taxon>Agaricomycetes</taxon>
        <taxon>Agaricomycetidae</taxon>
        <taxon>Agaricales</taxon>
        <taxon>Marasmiineae</taxon>
        <taxon>Mycenaceae</taxon>
        <taxon>Mycena</taxon>
    </lineage>
</organism>
<dbReference type="EMBL" id="JARKIB010000007">
    <property type="protein sequence ID" value="KAJ7778199.1"/>
    <property type="molecule type" value="Genomic_DNA"/>
</dbReference>
<proteinExistence type="predicted"/>
<evidence type="ECO:0000256" key="1">
    <source>
        <dbReference type="SAM" id="MobiDB-lite"/>
    </source>
</evidence>
<dbReference type="Proteomes" id="UP001215598">
    <property type="component" value="Unassembled WGS sequence"/>
</dbReference>
<gene>
    <name evidence="2" type="ORF">B0H16DRAFT_880393</name>
</gene>
<evidence type="ECO:0000313" key="2">
    <source>
        <dbReference type="EMBL" id="KAJ7778199.1"/>
    </source>
</evidence>